<evidence type="ECO:0000313" key="5">
    <source>
        <dbReference type="EMBL" id="QOR72463.1"/>
    </source>
</evidence>
<name>A0A7M1T0P9_9MICO</name>
<dbReference type="EMBL" id="CP063169">
    <property type="protein sequence ID" value="QOR72463.1"/>
    <property type="molecule type" value="Genomic_DNA"/>
</dbReference>
<sequence length="260" mass="27208">MLVAERRARVLESVLAQGAVSVTQLASDLQVSAMTIRRDLEALARDGLLDKVHGGATARRSPSAEEVGFEAKASREQAEKEAIADVAADLVEPGMSVGLSAGTTTWAVARQLRRVPRLTVVTNSLPIADLLHTTPLPGECEPAGVVLTGGVRTASDALVGPVAVAALAQLHCDLVFLGVHGMDPDAGLTTPNLLEAETDRALIASGRSAVVVADHTKWGTIGLTTIVPLEQVDHVVTDRGMTGEALQILRERVPEVHVAP</sequence>
<dbReference type="InterPro" id="IPR050313">
    <property type="entry name" value="Carb_Metab_HTH_regulators"/>
</dbReference>
<keyword evidence="6" id="KW-1185">Reference proteome</keyword>
<dbReference type="GO" id="GO:0003677">
    <property type="term" value="F:DNA binding"/>
    <property type="evidence" value="ECO:0007669"/>
    <property type="project" value="UniProtKB-KW"/>
</dbReference>
<dbReference type="Gene3D" id="3.40.50.1360">
    <property type="match status" value="1"/>
</dbReference>
<dbReference type="InterPro" id="IPR001034">
    <property type="entry name" value="DeoR_HTH"/>
</dbReference>
<evidence type="ECO:0000256" key="1">
    <source>
        <dbReference type="ARBA" id="ARBA00023015"/>
    </source>
</evidence>
<dbReference type="RefSeq" id="WP_193499099.1">
    <property type="nucleotide sequence ID" value="NZ_CP063169.1"/>
</dbReference>
<dbReference type="InterPro" id="IPR014036">
    <property type="entry name" value="DeoR-like_C"/>
</dbReference>
<gene>
    <name evidence="5" type="ORF">IM660_09685</name>
</gene>
<reference evidence="5 6" key="1">
    <citation type="submission" date="2020-10" db="EMBL/GenBank/DDBJ databases">
        <title>Haloactinobacterium sp. RN3S43, a bacterium isolated from saline soil.</title>
        <authorList>
            <person name="Sun J.-Q."/>
        </authorList>
    </citation>
    <scope>NUCLEOTIDE SEQUENCE [LARGE SCALE GENOMIC DNA]</scope>
    <source>
        <strain evidence="5 6">RN3S43</strain>
    </source>
</reference>
<keyword evidence="3" id="KW-0804">Transcription</keyword>
<dbReference type="PRINTS" id="PR00037">
    <property type="entry name" value="HTHLACR"/>
</dbReference>
<evidence type="ECO:0000259" key="4">
    <source>
        <dbReference type="PROSITE" id="PS51000"/>
    </source>
</evidence>
<dbReference type="PANTHER" id="PTHR30363">
    <property type="entry name" value="HTH-TYPE TRANSCRIPTIONAL REGULATOR SRLR-RELATED"/>
    <property type="match status" value="1"/>
</dbReference>
<dbReference type="PANTHER" id="PTHR30363:SF44">
    <property type="entry name" value="AGA OPERON TRANSCRIPTIONAL REPRESSOR-RELATED"/>
    <property type="match status" value="1"/>
</dbReference>
<evidence type="ECO:0000256" key="3">
    <source>
        <dbReference type="ARBA" id="ARBA00023163"/>
    </source>
</evidence>
<dbReference type="InterPro" id="IPR036390">
    <property type="entry name" value="WH_DNA-bd_sf"/>
</dbReference>
<keyword evidence="1" id="KW-0805">Transcription regulation</keyword>
<dbReference type="Pfam" id="PF08220">
    <property type="entry name" value="HTH_DeoR"/>
    <property type="match status" value="1"/>
</dbReference>
<dbReference type="Gene3D" id="1.10.10.10">
    <property type="entry name" value="Winged helix-like DNA-binding domain superfamily/Winged helix DNA-binding domain"/>
    <property type="match status" value="1"/>
</dbReference>
<proteinExistence type="predicted"/>
<evidence type="ECO:0000313" key="6">
    <source>
        <dbReference type="Proteomes" id="UP000593758"/>
    </source>
</evidence>
<dbReference type="InterPro" id="IPR037171">
    <property type="entry name" value="NagB/RpiA_transferase-like"/>
</dbReference>
<dbReference type="InterPro" id="IPR018356">
    <property type="entry name" value="Tscrpt_reg_HTH_DeoR_CS"/>
</dbReference>
<evidence type="ECO:0000256" key="2">
    <source>
        <dbReference type="ARBA" id="ARBA00023125"/>
    </source>
</evidence>
<dbReference type="SMART" id="SM00420">
    <property type="entry name" value="HTH_DEOR"/>
    <property type="match status" value="1"/>
</dbReference>
<accession>A0A7M1T0P9</accession>
<dbReference type="Proteomes" id="UP000593758">
    <property type="component" value="Chromosome"/>
</dbReference>
<dbReference type="KEGG" id="halt:IM660_09685"/>
<protein>
    <submittedName>
        <fullName evidence="5">DeoR/GlpR transcriptional regulator</fullName>
    </submittedName>
</protein>
<dbReference type="PROSITE" id="PS00894">
    <property type="entry name" value="HTH_DEOR_1"/>
    <property type="match status" value="1"/>
</dbReference>
<organism evidence="5 6">
    <name type="scientific">Ruania alkalisoli</name>
    <dbReference type="NCBI Taxonomy" id="2779775"/>
    <lineage>
        <taxon>Bacteria</taxon>
        <taxon>Bacillati</taxon>
        <taxon>Actinomycetota</taxon>
        <taxon>Actinomycetes</taxon>
        <taxon>Micrococcales</taxon>
        <taxon>Ruaniaceae</taxon>
        <taxon>Ruania</taxon>
    </lineage>
</organism>
<dbReference type="AlphaFoldDB" id="A0A7M1T0P9"/>
<dbReference type="SUPFAM" id="SSF100950">
    <property type="entry name" value="NagB/RpiA/CoA transferase-like"/>
    <property type="match status" value="1"/>
</dbReference>
<dbReference type="PROSITE" id="PS51000">
    <property type="entry name" value="HTH_DEOR_2"/>
    <property type="match status" value="1"/>
</dbReference>
<dbReference type="GO" id="GO:0003700">
    <property type="term" value="F:DNA-binding transcription factor activity"/>
    <property type="evidence" value="ECO:0007669"/>
    <property type="project" value="InterPro"/>
</dbReference>
<dbReference type="SMART" id="SM01134">
    <property type="entry name" value="DeoRC"/>
    <property type="match status" value="1"/>
</dbReference>
<keyword evidence="2" id="KW-0238">DNA-binding</keyword>
<feature type="domain" description="HTH deoR-type" evidence="4">
    <location>
        <begin position="3"/>
        <end position="58"/>
    </location>
</feature>
<dbReference type="Pfam" id="PF00455">
    <property type="entry name" value="DeoRC"/>
    <property type="match status" value="1"/>
</dbReference>
<dbReference type="InterPro" id="IPR036388">
    <property type="entry name" value="WH-like_DNA-bd_sf"/>
</dbReference>
<dbReference type="SUPFAM" id="SSF46785">
    <property type="entry name" value="Winged helix' DNA-binding domain"/>
    <property type="match status" value="1"/>
</dbReference>